<gene>
    <name evidence="1" type="ORF">Dda_0218</name>
</gene>
<accession>A0AAD6J5D0</accession>
<sequence>MLIEEAPRSPEKLHSRLWKSKTLAENEGINLVVGFGLCQDERGQYDRCPEQRGRGRHALFMVLEVDQKMY</sequence>
<dbReference type="EMBL" id="JAQGDS010000001">
    <property type="protein sequence ID" value="KAJ6264077.1"/>
    <property type="molecule type" value="Genomic_DNA"/>
</dbReference>
<comment type="caution">
    <text evidence="1">The sequence shown here is derived from an EMBL/GenBank/DDBJ whole genome shotgun (WGS) entry which is preliminary data.</text>
</comment>
<dbReference type="AlphaFoldDB" id="A0AAD6J5D0"/>
<evidence type="ECO:0000313" key="2">
    <source>
        <dbReference type="Proteomes" id="UP001221413"/>
    </source>
</evidence>
<dbReference type="Proteomes" id="UP001221413">
    <property type="component" value="Unassembled WGS sequence"/>
</dbReference>
<organism evidence="1 2">
    <name type="scientific">Drechslerella dactyloides</name>
    <name type="common">Nematode-trapping fungus</name>
    <name type="synonym">Arthrobotrys dactyloides</name>
    <dbReference type="NCBI Taxonomy" id="74499"/>
    <lineage>
        <taxon>Eukaryota</taxon>
        <taxon>Fungi</taxon>
        <taxon>Dikarya</taxon>
        <taxon>Ascomycota</taxon>
        <taxon>Pezizomycotina</taxon>
        <taxon>Orbiliomycetes</taxon>
        <taxon>Orbiliales</taxon>
        <taxon>Orbiliaceae</taxon>
        <taxon>Drechslerella</taxon>
    </lineage>
</organism>
<keyword evidence="2" id="KW-1185">Reference proteome</keyword>
<protein>
    <submittedName>
        <fullName evidence="1">Uncharacterized protein</fullName>
    </submittedName>
</protein>
<proteinExistence type="predicted"/>
<name>A0AAD6J5D0_DREDA</name>
<evidence type="ECO:0000313" key="1">
    <source>
        <dbReference type="EMBL" id="KAJ6264077.1"/>
    </source>
</evidence>
<reference evidence="1" key="1">
    <citation type="submission" date="2023-01" db="EMBL/GenBank/DDBJ databases">
        <title>The chitinases involved in constricting ring structure development in the nematode-trapping fungus Drechslerella dactyloides.</title>
        <authorList>
            <person name="Wang R."/>
            <person name="Zhang L."/>
            <person name="Tang P."/>
            <person name="Li S."/>
            <person name="Liang L."/>
        </authorList>
    </citation>
    <scope>NUCLEOTIDE SEQUENCE</scope>
    <source>
        <strain evidence="1">YMF1.00031</strain>
    </source>
</reference>